<accession>A0A6N9NPV6</accession>
<evidence type="ECO:0000313" key="3">
    <source>
        <dbReference type="Proteomes" id="UP000470771"/>
    </source>
</evidence>
<organism evidence="2 3">
    <name type="scientific">Acidiluteibacter ferrifornacis</name>
    <dbReference type="NCBI Taxonomy" id="2692424"/>
    <lineage>
        <taxon>Bacteria</taxon>
        <taxon>Pseudomonadati</taxon>
        <taxon>Bacteroidota</taxon>
        <taxon>Flavobacteriia</taxon>
        <taxon>Flavobacteriales</taxon>
        <taxon>Cryomorphaceae</taxon>
        <taxon>Acidiluteibacter</taxon>
    </lineage>
</organism>
<evidence type="ECO:0000256" key="1">
    <source>
        <dbReference type="SAM" id="SignalP"/>
    </source>
</evidence>
<feature type="chain" id="PRO_5026950644" evidence="1">
    <location>
        <begin position="19"/>
        <end position="115"/>
    </location>
</feature>
<name>A0A6N9NPV6_9FLAO</name>
<dbReference type="InterPro" id="IPR036163">
    <property type="entry name" value="HMA_dom_sf"/>
</dbReference>
<evidence type="ECO:0000313" key="2">
    <source>
        <dbReference type="EMBL" id="NBG67320.1"/>
    </source>
</evidence>
<keyword evidence="1" id="KW-0732">Signal</keyword>
<comment type="caution">
    <text evidence="2">The sequence shown here is derived from an EMBL/GenBank/DDBJ whole genome shotgun (WGS) entry which is preliminary data.</text>
</comment>
<gene>
    <name evidence="2" type="ORF">GQN54_14425</name>
</gene>
<sequence>MKYNILLIVMVVIGLSTAAAQSKNQKLELHVEGVCKMCKERIETAALRTTGVKFAEWHNTDKILHVVYNAKKVEEAEIRSAVANTGHKMNDQPADSSAYQSLPDCCKYDNGIESH</sequence>
<keyword evidence="3" id="KW-1185">Reference proteome</keyword>
<dbReference type="AlphaFoldDB" id="A0A6N9NPV6"/>
<protein>
    <submittedName>
        <fullName evidence="2">Metal transporter</fullName>
    </submittedName>
</protein>
<dbReference type="EMBL" id="WWNE01000018">
    <property type="protein sequence ID" value="NBG67320.1"/>
    <property type="molecule type" value="Genomic_DNA"/>
</dbReference>
<feature type="signal peptide" evidence="1">
    <location>
        <begin position="1"/>
        <end position="18"/>
    </location>
</feature>
<proteinExistence type="predicted"/>
<dbReference type="RefSeq" id="WP_160634270.1">
    <property type="nucleotide sequence ID" value="NZ_WWNE01000018.1"/>
</dbReference>
<reference evidence="2 3" key="1">
    <citation type="submission" date="2019-12" db="EMBL/GenBank/DDBJ databases">
        <authorList>
            <person name="Zhao J."/>
        </authorList>
    </citation>
    <scope>NUCLEOTIDE SEQUENCE [LARGE SCALE GENOMIC DNA]</scope>
    <source>
        <strain evidence="2 3">S-15</strain>
    </source>
</reference>
<dbReference type="Proteomes" id="UP000470771">
    <property type="component" value="Unassembled WGS sequence"/>
</dbReference>
<dbReference type="GO" id="GO:0046872">
    <property type="term" value="F:metal ion binding"/>
    <property type="evidence" value="ECO:0007669"/>
    <property type="project" value="InterPro"/>
</dbReference>
<dbReference type="Gene3D" id="3.30.70.100">
    <property type="match status" value="1"/>
</dbReference>
<dbReference type="SUPFAM" id="SSF55008">
    <property type="entry name" value="HMA, heavy metal-associated domain"/>
    <property type="match status" value="1"/>
</dbReference>